<dbReference type="GO" id="GO:0005737">
    <property type="term" value="C:cytoplasm"/>
    <property type="evidence" value="ECO:0007669"/>
    <property type="project" value="TreeGrafter"/>
</dbReference>
<gene>
    <name evidence="6" type="ORF">CINCED_3A015013</name>
</gene>
<keyword evidence="2" id="KW-1208">Phospholipid metabolism</keyword>
<dbReference type="Proteomes" id="UP000325440">
    <property type="component" value="Unassembled WGS sequence"/>
</dbReference>
<keyword evidence="1" id="KW-0444">Lipid biosynthesis</keyword>
<dbReference type="CDD" id="cd05157">
    <property type="entry name" value="ETNK_euk"/>
    <property type="match status" value="1"/>
</dbReference>
<evidence type="ECO:0000313" key="7">
    <source>
        <dbReference type="Proteomes" id="UP000325440"/>
    </source>
</evidence>
<sequence length="352" mass="40530">MSAAIPHVPIFVDDDDIESGSRIILKRIRPDWDLDKIRYKLFTDGITNKLIGIFNDFRPEDDGVLVRVYGKNTDQIIDRKTEFKNFKLLHRVGHAPDIYATFDNGMAYKYIHGETLTTTTVREPDVYRLVAKTMAKFHRVDINGTSDGGAECGLWNKIEQFASLVPNRFNCPTTDQQFRKMFVPGVEGLRADIGPLKTALENSGSPIVFSHNDLLLTNIILQRDVVKGQPLNVAFIDYEYAMPNHQAFDIANHFIEFSGVQDPGFSLYPNIELQINWLTAYLEEYLDESLDPNDQRVTVLKNQVDMFTIASHLLWTFWALVQTEFSQIDFDYLGYAKSRYDQYNKTKHLLIR</sequence>
<dbReference type="SUPFAM" id="SSF56112">
    <property type="entry name" value="Protein kinase-like (PK-like)"/>
    <property type="match status" value="1"/>
</dbReference>
<comment type="similarity">
    <text evidence="4">Belongs to the choline/ethanolamine kinase family.</text>
</comment>
<dbReference type="GO" id="GO:0006646">
    <property type="term" value="P:phosphatidylethanolamine biosynthetic process"/>
    <property type="evidence" value="ECO:0007669"/>
    <property type="project" value="TreeGrafter"/>
</dbReference>
<dbReference type="Gene3D" id="3.30.200.20">
    <property type="entry name" value="Phosphorylase Kinase, domain 1"/>
    <property type="match status" value="1"/>
</dbReference>
<dbReference type="OrthoDB" id="10267235at2759"/>
<dbReference type="Gene3D" id="3.90.1200.10">
    <property type="match status" value="1"/>
</dbReference>
<dbReference type="GO" id="GO:0004305">
    <property type="term" value="F:ethanolamine kinase activity"/>
    <property type="evidence" value="ECO:0007669"/>
    <property type="project" value="UniProtKB-EC"/>
</dbReference>
<keyword evidence="1" id="KW-0594">Phospholipid biosynthesis</keyword>
<name>A0A5E4N3E6_9HEMI</name>
<proteinExistence type="inferred from homology"/>
<keyword evidence="1" id="KW-0443">Lipid metabolism</keyword>
<dbReference type="PANTHER" id="PTHR22603">
    <property type="entry name" value="CHOLINE/ETHANOALAMINE KINASE"/>
    <property type="match status" value="1"/>
</dbReference>
<dbReference type="PANTHER" id="PTHR22603:SF66">
    <property type="entry name" value="ETHANOLAMINE KINASE"/>
    <property type="match status" value="1"/>
</dbReference>
<keyword evidence="6" id="KW-0808">Transferase</keyword>
<evidence type="ECO:0000256" key="3">
    <source>
        <dbReference type="ARBA" id="ARBA00037883"/>
    </source>
</evidence>
<evidence type="ECO:0000256" key="5">
    <source>
        <dbReference type="ARBA" id="ARBA00038874"/>
    </source>
</evidence>
<evidence type="ECO:0000256" key="4">
    <source>
        <dbReference type="ARBA" id="ARBA00038211"/>
    </source>
</evidence>
<keyword evidence="6" id="KW-0418">Kinase</keyword>
<comment type="pathway">
    <text evidence="3">Phospholipid metabolism; phosphatidylethanolamine biosynthesis; phosphatidylethanolamine from ethanolamine: step 1/3.</text>
</comment>
<organism evidence="6 7">
    <name type="scientific">Cinara cedri</name>
    <dbReference type="NCBI Taxonomy" id="506608"/>
    <lineage>
        <taxon>Eukaryota</taxon>
        <taxon>Metazoa</taxon>
        <taxon>Ecdysozoa</taxon>
        <taxon>Arthropoda</taxon>
        <taxon>Hexapoda</taxon>
        <taxon>Insecta</taxon>
        <taxon>Pterygota</taxon>
        <taxon>Neoptera</taxon>
        <taxon>Paraneoptera</taxon>
        <taxon>Hemiptera</taxon>
        <taxon>Sternorrhyncha</taxon>
        <taxon>Aphidomorpha</taxon>
        <taxon>Aphidoidea</taxon>
        <taxon>Aphididae</taxon>
        <taxon>Lachninae</taxon>
        <taxon>Cinara</taxon>
    </lineage>
</organism>
<evidence type="ECO:0000256" key="1">
    <source>
        <dbReference type="ARBA" id="ARBA00023209"/>
    </source>
</evidence>
<protein>
    <recommendedName>
        <fullName evidence="5">ethanolamine kinase</fullName>
        <ecNumber evidence="5">2.7.1.82</ecNumber>
    </recommendedName>
</protein>
<evidence type="ECO:0000313" key="6">
    <source>
        <dbReference type="EMBL" id="VVC36186.1"/>
    </source>
</evidence>
<reference evidence="6 7" key="1">
    <citation type="submission" date="2019-08" db="EMBL/GenBank/DDBJ databases">
        <authorList>
            <person name="Alioto T."/>
            <person name="Alioto T."/>
            <person name="Gomez Garrido J."/>
        </authorList>
    </citation>
    <scope>NUCLEOTIDE SEQUENCE [LARGE SCALE GENOMIC DNA]</scope>
</reference>
<dbReference type="EMBL" id="CABPRJ010001431">
    <property type="protein sequence ID" value="VVC36186.1"/>
    <property type="molecule type" value="Genomic_DNA"/>
</dbReference>
<accession>A0A5E4N3E6</accession>
<dbReference type="InterPro" id="IPR011009">
    <property type="entry name" value="Kinase-like_dom_sf"/>
</dbReference>
<dbReference type="EC" id="2.7.1.82" evidence="5"/>
<keyword evidence="7" id="KW-1185">Reference proteome</keyword>
<dbReference type="Pfam" id="PF01633">
    <property type="entry name" value="Choline_kinase"/>
    <property type="match status" value="1"/>
</dbReference>
<evidence type="ECO:0000256" key="2">
    <source>
        <dbReference type="ARBA" id="ARBA00023264"/>
    </source>
</evidence>
<dbReference type="AlphaFoldDB" id="A0A5E4N3E6"/>